<evidence type="ECO:0000256" key="1">
    <source>
        <dbReference type="SAM" id="MobiDB-lite"/>
    </source>
</evidence>
<proteinExistence type="predicted"/>
<reference evidence="3" key="4">
    <citation type="submission" date="2019-03" db="UniProtKB">
        <authorList>
            <consortium name="EnsemblPlants"/>
        </authorList>
    </citation>
    <scope>IDENTIFICATION</scope>
</reference>
<reference evidence="4" key="2">
    <citation type="journal article" date="2017" name="Nat. Plants">
        <title>The Aegilops tauschii genome reveals multiple impacts of transposons.</title>
        <authorList>
            <person name="Zhao G."/>
            <person name="Zou C."/>
            <person name="Li K."/>
            <person name="Wang K."/>
            <person name="Li T."/>
            <person name="Gao L."/>
            <person name="Zhang X."/>
            <person name="Wang H."/>
            <person name="Yang Z."/>
            <person name="Liu X."/>
            <person name="Jiang W."/>
            <person name="Mao L."/>
            <person name="Kong X."/>
            <person name="Jiao Y."/>
            <person name="Jia J."/>
        </authorList>
    </citation>
    <scope>NUCLEOTIDE SEQUENCE [LARGE SCALE GENOMIC DNA]</scope>
    <source>
        <strain evidence="4">cv. AL8/78</strain>
    </source>
</reference>
<dbReference type="Proteomes" id="UP000015105">
    <property type="component" value="Chromosome 6D"/>
</dbReference>
<feature type="compositionally biased region" description="Basic and acidic residues" evidence="1">
    <location>
        <begin position="345"/>
        <end position="359"/>
    </location>
</feature>
<reference evidence="4" key="1">
    <citation type="journal article" date="2014" name="Science">
        <title>Ancient hybridizations among the ancestral genomes of bread wheat.</title>
        <authorList>
            <consortium name="International Wheat Genome Sequencing Consortium,"/>
            <person name="Marcussen T."/>
            <person name="Sandve S.R."/>
            <person name="Heier L."/>
            <person name="Spannagl M."/>
            <person name="Pfeifer M."/>
            <person name="Jakobsen K.S."/>
            <person name="Wulff B.B."/>
            <person name="Steuernagel B."/>
            <person name="Mayer K.F."/>
            <person name="Olsen O.A."/>
        </authorList>
    </citation>
    <scope>NUCLEOTIDE SEQUENCE [LARGE SCALE GENOMIC DNA]</scope>
    <source>
        <strain evidence="4">cv. AL8/78</strain>
    </source>
</reference>
<dbReference type="Gramene" id="AET6Gv20565500.4">
    <property type="protein sequence ID" value="AET6Gv20565500.4"/>
    <property type="gene ID" value="AET6Gv20565500"/>
</dbReference>
<dbReference type="AlphaFoldDB" id="A0A453P106"/>
<dbReference type="STRING" id="200361.A0A453P106"/>
<name>A0A453P106_AEGTS</name>
<evidence type="ECO:0000259" key="2">
    <source>
        <dbReference type="Pfam" id="PF03732"/>
    </source>
</evidence>
<reference evidence="3" key="5">
    <citation type="journal article" date="2021" name="G3 (Bethesda)">
        <title>Aegilops tauschii genome assembly Aet v5.0 features greater sequence contiguity and improved annotation.</title>
        <authorList>
            <person name="Wang L."/>
            <person name="Zhu T."/>
            <person name="Rodriguez J.C."/>
            <person name="Deal K.R."/>
            <person name="Dubcovsky J."/>
            <person name="McGuire P.E."/>
            <person name="Lux T."/>
            <person name="Spannagl M."/>
            <person name="Mayer K.F.X."/>
            <person name="Baldrich P."/>
            <person name="Meyers B.C."/>
            <person name="Huo N."/>
            <person name="Gu Y.Q."/>
            <person name="Zhou H."/>
            <person name="Devos K.M."/>
            <person name="Bennetzen J.L."/>
            <person name="Unver T."/>
            <person name="Budak H."/>
            <person name="Gulick P.J."/>
            <person name="Galiba G."/>
            <person name="Kalapos B."/>
            <person name="Nelson D.R."/>
            <person name="Li P."/>
            <person name="You F.M."/>
            <person name="Luo M.C."/>
            <person name="Dvorak J."/>
        </authorList>
    </citation>
    <scope>NUCLEOTIDE SEQUENCE [LARGE SCALE GENOMIC DNA]</scope>
    <source>
        <strain evidence="3">cv. AL8/78</strain>
    </source>
</reference>
<dbReference type="Pfam" id="PF03732">
    <property type="entry name" value="Retrotrans_gag"/>
    <property type="match status" value="1"/>
</dbReference>
<dbReference type="EnsemblPlants" id="AET6Gv20565500.4">
    <property type="protein sequence ID" value="AET6Gv20565500.4"/>
    <property type="gene ID" value="AET6Gv20565500"/>
</dbReference>
<protein>
    <recommendedName>
        <fullName evidence="2">Retrotransposon gag domain-containing protein</fullName>
    </recommendedName>
</protein>
<feature type="compositionally biased region" description="Pro residues" evidence="1">
    <location>
        <begin position="324"/>
        <end position="338"/>
    </location>
</feature>
<feature type="region of interest" description="Disordered" evidence="1">
    <location>
        <begin position="303"/>
        <end position="359"/>
    </location>
</feature>
<dbReference type="InterPro" id="IPR005162">
    <property type="entry name" value="Retrotrans_gag_dom"/>
</dbReference>
<sequence length="359" mass="39007">MDPAIKSYLDKLSATMEANTTALTAVSSRLDDLASWRPDLEKCVADLGEAVAALQQERPGSTNGEGTQAQAPTAPPPATRDTTTRVAEGAVDATHGSIDHGEFHLQRGSTTVSFQTLPPLPTNGQLEIPSPSSLPSPFAHASQMLAGLGQAHPSIAFPQFSGENPNLWRTMCEQYFNMFGIHESFWVPMAALNFSGPAAIWLQSIQKKLGSFTWESFAALLCTRFGRDRHQNLIRQFYTINQTSSVADFIEKFELITNHLSSYSDSIHPYYFLTRFVEGLRPDLDTACALALLQEEVADGAGVESSRPFHYQPRPPEVNARPPAALPLPPPPGRPPPQAGATNRRATDAARAEAAKVKT</sequence>
<accession>A0A453P106</accession>
<evidence type="ECO:0000313" key="3">
    <source>
        <dbReference type="EnsemblPlants" id="AET6Gv20565500.4"/>
    </source>
</evidence>
<reference evidence="3" key="3">
    <citation type="journal article" date="2017" name="Nature">
        <title>Genome sequence of the progenitor of the wheat D genome Aegilops tauschii.</title>
        <authorList>
            <person name="Luo M.C."/>
            <person name="Gu Y.Q."/>
            <person name="Puiu D."/>
            <person name="Wang H."/>
            <person name="Twardziok S.O."/>
            <person name="Deal K.R."/>
            <person name="Huo N."/>
            <person name="Zhu T."/>
            <person name="Wang L."/>
            <person name="Wang Y."/>
            <person name="McGuire P.E."/>
            <person name="Liu S."/>
            <person name="Long H."/>
            <person name="Ramasamy R.K."/>
            <person name="Rodriguez J.C."/>
            <person name="Van S.L."/>
            <person name="Yuan L."/>
            <person name="Wang Z."/>
            <person name="Xia Z."/>
            <person name="Xiao L."/>
            <person name="Anderson O.D."/>
            <person name="Ouyang S."/>
            <person name="Liang Y."/>
            <person name="Zimin A.V."/>
            <person name="Pertea G."/>
            <person name="Qi P."/>
            <person name="Bennetzen J.L."/>
            <person name="Dai X."/>
            <person name="Dawson M.W."/>
            <person name="Muller H.G."/>
            <person name="Kugler K."/>
            <person name="Rivarola-Duarte L."/>
            <person name="Spannagl M."/>
            <person name="Mayer K.F.X."/>
            <person name="Lu F.H."/>
            <person name="Bevan M.W."/>
            <person name="Leroy P."/>
            <person name="Li P."/>
            <person name="You F.M."/>
            <person name="Sun Q."/>
            <person name="Liu Z."/>
            <person name="Lyons E."/>
            <person name="Wicker T."/>
            <person name="Salzberg S.L."/>
            <person name="Devos K.M."/>
            <person name="Dvorak J."/>
        </authorList>
    </citation>
    <scope>NUCLEOTIDE SEQUENCE [LARGE SCALE GENOMIC DNA]</scope>
    <source>
        <strain evidence="3">cv. AL8/78</strain>
    </source>
</reference>
<organism evidence="3 4">
    <name type="scientific">Aegilops tauschii subsp. strangulata</name>
    <name type="common">Goatgrass</name>
    <dbReference type="NCBI Taxonomy" id="200361"/>
    <lineage>
        <taxon>Eukaryota</taxon>
        <taxon>Viridiplantae</taxon>
        <taxon>Streptophyta</taxon>
        <taxon>Embryophyta</taxon>
        <taxon>Tracheophyta</taxon>
        <taxon>Spermatophyta</taxon>
        <taxon>Magnoliopsida</taxon>
        <taxon>Liliopsida</taxon>
        <taxon>Poales</taxon>
        <taxon>Poaceae</taxon>
        <taxon>BOP clade</taxon>
        <taxon>Pooideae</taxon>
        <taxon>Triticodae</taxon>
        <taxon>Triticeae</taxon>
        <taxon>Triticinae</taxon>
        <taxon>Aegilops</taxon>
    </lineage>
</organism>
<evidence type="ECO:0000313" key="4">
    <source>
        <dbReference type="Proteomes" id="UP000015105"/>
    </source>
</evidence>
<feature type="region of interest" description="Disordered" evidence="1">
    <location>
        <begin position="58"/>
        <end position="81"/>
    </location>
</feature>
<keyword evidence="4" id="KW-1185">Reference proteome</keyword>
<feature type="domain" description="Retrotransposon gag" evidence="2">
    <location>
        <begin position="189"/>
        <end position="282"/>
    </location>
</feature>